<proteinExistence type="inferred from homology"/>
<evidence type="ECO:0000256" key="2">
    <source>
        <dbReference type="ARBA" id="ARBA00008554"/>
    </source>
</evidence>
<comment type="similarity">
    <text evidence="2">Belongs to the UQCRB/QCR7 family.</text>
</comment>
<dbReference type="AlphaFoldDB" id="A0A0C2XAS7"/>
<keyword evidence="7" id="KW-0496">Mitochondrion</keyword>
<dbReference type="EMBL" id="KN824307">
    <property type="protein sequence ID" value="KIM26297.1"/>
    <property type="molecule type" value="Genomic_DNA"/>
</dbReference>
<comment type="subcellular location">
    <subcellularLocation>
        <location evidence="1">Mitochondrion inner membrane</location>
        <topology evidence="1">Peripheral membrane protein</topology>
        <orientation evidence="1">Matrix side</orientation>
    </subcellularLocation>
</comment>
<keyword evidence="11" id="KW-1185">Reference proteome</keyword>
<evidence type="ECO:0000313" key="10">
    <source>
        <dbReference type="EMBL" id="KIM26297.1"/>
    </source>
</evidence>
<dbReference type="InterPro" id="IPR003197">
    <property type="entry name" value="QCR7"/>
</dbReference>
<dbReference type="Proteomes" id="UP000054097">
    <property type="component" value="Unassembled WGS sequence"/>
</dbReference>
<evidence type="ECO:0000256" key="9">
    <source>
        <dbReference type="ARBA" id="ARBA00031684"/>
    </source>
</evidence>
<evidence type="ECO:0000256" key="3">
    <source>
        <dbReference type="ARBA" id="ARBA00022448"/>
    </source>
</evidence>
<evidence type="ECO:0000313" key="11">
    <source>
        <dbReference type="Proteomes" id="UP000054097"/>
    </source>
</evidence>
<evidence type="ECO:0000256" key="6">
    <source>
        <dbReference type="ARBA" id="ARBA00022982"/>
    </source>
</evidence>
<dbReference type="GO" id="GO:0045275">
    <property type="term" value="C:respiratory chain complex III"/>
    <property type="evidence" value="ECO:0007669"/>
    <property type="project" value="InterPro"/>
</dbReference>
<dbReference type="PANTHER" id="PTHR12022:SF0">
    <property type="entry name" value="CYTOCHROME B-C1 COMPLEX SUBUNIT 7"/>
    <property type="match status" value="1"/>
</dbReference>
<reference evidence="11" key="2">
    <citation type="submission" date="2015-01" db="EMBL/GenBank/DDBJ databases">
        <title>Evolutionary Origins and Diversification of the Mycorrhizal Mutualists.</title>
        <authorList>
            <consortium name="DOE Joint Genome Institute"/>
            <consortium name="Mycorrhizal Genomics Consortium"/>
            <person name="Kohler A."/>
            <person name="Kuo A."/>
            <person name="Nagy L.G."/>
            <person name="Floudas D."/>
            <person name="Copeland A."/>
            <person name="Barry K.W."/>
            <person name="Cichocki N."/>
            <person name="Veneault-Fourrey C."/>
            <person name="LaButti K."/>
            <person name="Lindquist E.A."/>
            <person name="Lipzen A."/>
            <person name="Lundell T."/>
            <person name="Morin E."/>
            <person name="Murat C."/>
            <person name="Riley R."/>
            <person name="Ohm R."/>
            <person name="Sun H."/>
            <person name="Tunlid A."/>
            <person name="Henrissat B."/>
            <person name="Grigoriev I.V."/>
            <person name="Hibbett D.S."/>
            <person name="Martin F."/>
        </authorList>
    </citation>
    <scope>NUCLEOTIDE SEQUENCE [LARGE SCALE GENOMIC DNA]</scope>
    <source>
        <strain evidence="11">MAFF 305830</strain>
    </source>
</reference>
<keyword evidence="5" id="KW-0999">Mitochondrion inner membrane</keyword>
<evidence type="ECO:0000256" key="4">
    <source>
        <dbReference type="ARBA" id="ARBA00022660"/>
    </source>
</evidence>
<keyword evidence="3" id="KW-0813">Transport</keyword>
<keyword evidence="4" id="KW-0679">Respiratory chain</keyword>
<accession>A0A0C2XAS7</accession>
<organism evidence="10 11">
    <name type="scientific">Serendipita vermifera MAFF 305830</name>
    <dbReference type="NCBI Taxonomy" id="933852"/>
    <lineage>
        <taxon>Eukaryota</taxon>
        <taxon>Fungi</taxon>
        <taxon>Dikarya</taxon>
        <taxon>Basidiomycota</taxon>
        <taxon>Agaricomycotina</taxon>
        <taxon>Agaricomycetes</taxon>
        <taxon>Sebacinales</taxon>
        <taxon>Serendipitaceae</taxon>
        <taxon>Serendipita</taxon>
    </lineage>
</organism>
<evidence type="ECO:0000256" key="1">
    <source>
        <dbReference type="ARBA" id="ARBA00004443"/>
    </source>
</evidence>
<dbReference type="GO" id="GO:0006122">
    <property type="term" value="P:mitochondrial electron transport, ubiquinol to cytochrome c"/>
    <property type="evidence" value="ECO:0007669"/>
    <property type="project" value="InterPro"/>
</dbReference>
<dbReference type="SUPFAM" id="SSF81524">
    <property type="entry name" value="14 kDa protein of cytochrome bc1 complex (Ubiquinol-cytochrome c reductase)"/>
    <property type="match status" value="1"/>
</dbReference>
<sequence length="144" mass="16860">MVLLGGPLGISLAPYIMKNSGMHKFVKPLANAFINAAGYRKVGLRYDDLISEERDDVQRAISRLPEREGYDRVFRMRRAFQYDTMRRILPKEQWTKPEEDIRYLTPYIQEAAKEDSERADWDNIDVKSLIFGLIFTPSRIYPMP</sequence>
<dbReference type="PANTHER" id="PTHR12022">
    <property type="entry name" value="UBIQUINOL-CYTOCHROME C REDUCTASE COMPLEX 14 KD PROTEIN"/>
    <property type="match status" value="1"/>
</dbReference>
<evidence type="ECO:0000256" key="7">
    <source>
        <dbReference type="ARBA" id="ARBA00023128"/>
    </source>
</evidence>
<dbReference type="HOGENOM" id="CLU_115154_1_0_1"/>
<keyword evidence="6" id="KW-0249">Electron transport</keyword>
<gene>
    <name evidence="10" type="ORF">M408DRAFT_194896</name>
</gene>
<dbReference type="InterPro" id="IPR036544">
    <property type="entry name" value="QCR7_sf"/>
</dbReference>
<keyword evidence="8" id="KW-0472">Membrane</keyword>
<name>A0A0C2XAS7_SERVB</name>
<evidence type="ECO:0000256" key="5">
    <source>
        <dbReference type="ARBA" id="ARBA00022792"/>
    </source>
</evidence>
<dbReference type="OrthoDB" id="425749at2759"/>
<dbReference type="Gene3D" id="1.10.1090.10">
    <property type="entry name" value="Cytochrome b-c1 complex subunit 7"/>
    <property type="match status" value="1"/>
</dbReference>
<dbReference type="STRING" id="933852.A0A0C2XAS7"/>
<dbReference type="Pfam" id="PF02271">
    <property type="entry name" value="UCR_14kD"/>
    <property type="match status" value="1"/>
</dbReference>
<reference evidence="10 11" key="1">
    <citation type="submission" date="2014-04" db="EMBL/GenBank/DDBJ databases">
        <authorList>
            <consortium name="DOE Joint Genome Institute"/>
            <person name="Kuo A."/>
            <person name="Zuccaro A."/>
            <person name="Kohler A."/>
            <person name="Nagy L.G."/>
            <person name="Floudas D."/>
            <person name="Copeland A."/>
            <person name="Barry K.W."/>
            <person name="Cichocki N."/>
            <person name="Veneault-Fourrey C."/>
            <person name="LaButti K."/>
            <person name="Lindquist E.A."/>
            <person name="Lipzen A."/>
            <person name="Lundell T."/>
            <person name="Morin E."/>
            <person name="Murat C."/>
            <person name="Sun H."/>
            <person name="Tunlid A."/>
            <person name="Henrissat B."/>
            <person name="Grigoriev I.V."/>
            <person name="Hibbett D.S."/>
            <person name="Martin F."/>
            <person name="Nordberg H.P."/>
            <person name="Cantor M.N."/>
            <person name="Hua S.X."/>
        </authorList>
    </citation>
    <scope>NUCLEOTIDE SEQUENCE [LARGE SCALE GENOMIC DNA]</scope>
    <source>
        <strain evidence="10 11">MAFF 305830</strain>
    </source>
</reference>
<dbReference type="GO" id="GO:0005743">
    <property type="term" value="C:mitochondrial inner membrane"/>
    <property type="evidence" value="ECO:0007669"/>
    <property type="project" value="UniProtKB-SubCell"/>
</dbReference>
<protein>
    <recommendedName>
        <fullName evidence="9">Complex III subunit 7</fullName>
    </recommendedName>
</protein>
<evidence type="ECO:0000256" key="8">
    <source>
        <dbReference type="ARBA" id="ARBA00023136"/>
    </source>
</evidence>
<dbReference type="FunFam" id="1.10.1090.10:FF:000001">
    <property type="entry name" value="Cytochrome b-c1 complex subunit 7"/>
    <property type="match status" value="1"/>
</dbReference>